<dbReference type="EMBL" id="SNVJ01000001">
    <property type="protein sequence ID" value="MXP62050.1"/>
    <property type="molecule type" value="Genomic_DNA"/>
</dbReference>
<accession>A0A845B726</accession>
<gene>
    <name evidence="2" type="ORF">E0493_01620</name>
</gene>
<evidence type="ECO:0000256" key="1">
    <source>
        <dbReference type="SAM" id="Phobius"/>
    </source>
</evidence>
<keyword evidence="1" id="KW-1133">Transmembrane helix</keyword>
<proteinExistence type="predicted"/>
<feature type="transmembrane region" description="Helical" evidence="1">
    <location>
        <begin position="106"/>
        <end position="124"/>
    </location>
</feature>
<evidence type="ECO:0000313" key="3">
    <source>
        <dbReference type="Proteomes" id="UP000460715"/>
    </source>
</evidence>
<feature type="transmembrane region" description="Helical" evidence="1">
    <location>
        <begin position="12"/>
        <end position="31"/>
    </location>
</feature>
<keyword evidence="1" id="KW-0472">Membrane</keyword>
<comment type="caution">
    <text evidence="2">The sequence shown here is derived from an EMBL/GenBank/DDBJ whole genome shotgun (WGS) entry which is preliminary data.</text>
</comment>
<dbReference type="Proteomes" id="UP000460715">
    <property type="component" value="Unassembled WGS sequence"/>
</dbReference>
<organism evidence="2 3">
    <name type="scientific">Teichococcus coralli</name>
    <dbReference type="NCBI Taxonomy" id="2545983"/>
    <lineage>
        <taxon>Bacteria</taxon>
        <taxon>Pseudomonadati</taxon>
        <taxon>Pseudomonadota</taxon>
        <taxon>Alphaproteobacteria</taxon>
        <taxon>Acetobacterales</taxon>
        <taxon>Roseomonadaceae</taxon>
        <taxon>Roseomonas</taxon>
    </lineage>
</organism>
<keyword evidence="1" id="KW-0812">Transmembrane</keyword>
<feature type="transmembrane region" description="Helical" evidence="1">
    <location>
        <begin position="51"/>
        <end position="69"/>
    </location>
</feature>
<keyword evidence="3" id="KW-1185">Reference proteome</keyword>
<dbReference type="Pfam" id="PF14248">
    <property type="entry name" value="DUF4345"/>
    <property type="match status" value="1"/>
</dbReference>
<dbReference type="OrthoDB" id="7619515at2"/>
<protein>
    <submittedName>
        <fullName evidence="2">DUF4345 domain-containing protein</fullName>
    </submittedName>
</protein>
<name>A0A845B726_9PROT</name>
<sequence length="137" mass="14420">MTPHGHRMLLRAAVAAGGVVPVGAGLTGVLIGPAMLQGMPPLDALPLESHYRYLSGLLLAIGLGFWSTLRDIDQQGERFRLLTAIVVAGGVGRLLGLVVVEPPDVGMMFGLGMELVVTPLLCLWQGAVARISQREEG</sequence>
<reference evidence="2 3" key="1">
    <citation type="submission" date="2019-03" db="EMBL/GenBank/DDBJ databases">
        <title>Roseomonas sp. a novel Roseomonas species isolated from Sea whip Gorgonian.</title>
        <authorList>
            <person name="Li F."/>
            <person name="Pan X."/>
            <person name="Huang S."/>
            <person name="Li Z."/>
            <person name="Meng B."/>
        </authorList>
    </citation>
    <scope>NUCLEOTIDE SEQUENCE [LARGE SCALE GENOMIC DNA]</scope>
    <source>
        <strain evidence="2 3">M0104</strain>
    </source>
</reference>
<dbReference type="InterPro" id="IPR025597">
    <property type="entry name" value="DUF4345"/>
</dbReference>
<evidence type="ECO:0000313" key="2">
    <source>
        <dbReference type="EMBL" id="MXP62050.1"/>
    </source>
</evidence>
<dbReference type="AlphaFoldDB" id="A0A845B726"/>
<feature type="transmembrane region" description="Helical" evidence="1">
    <location>
        <begin position="81"/>
        <end position="100"/>
    </location>
</feature>
<dbReference type="RefSeq" id="WP_160935156.1">
    <property type="nucleotide sequence ID" value="NZ_SNVJ01000001.1"/>
</dbReference>